<dbReference type="STRING" id="451.B6N58_12195"/>
<evidence type="ECO:0000256" key="2">
    <source>
        <dbReference type="ARBA" id="ARBA00022723"/>
    </source>
</evidence>
<dbReference type="GO" id="GO:0020037">
    <property type="term" value="F:heme binding"/>
    <property type="evidence" value="ECO:0007669"/>
    <property type="project" value="InterPro"/>
</dbReference>
<proteinExistence type="predicted"/>
<evidence type="ECO:0000259" key="5">
    <source>
        <dbReference type="PROSITE" id="PS51007"/>
    </source>
</evidence>
<dbReference type="PATRIC" id="fig|451.8.peg.2351"/>
<dbReference type="Pfam" id="PF13442">
    <property type="entry name" value="Cytochrome_CBB3"/>
    <property type="match status" value="1"/>
</dbReference>
<feature type="domain" description="Cytochrome c" evidence="5">
    <location>
        <begin position="175"/>
        <end position="263"/>
    </location>
</feature>
<keyword evidence="9" id="KW-1185">Reference proteome</keyword>
<dbReference type="EMBL" id="FMVN01000011">
    <property type="protein sequence ID" value="SCY60376.1"/>
    <property type="molecule type" value="Genomic_DNA"/>
</dbReference>
<evidence type="ECO:0000256" key="4">
    <source>
        <dbReference type="PROSITE-ProRule" id="PRU00433"/>
    </source>
</evidence>
<protein>
    <submittedName>
        <fullName evidence="7">Cytochrome c, mono-and diheme variants</fullName>
    </submittedName>
    <submittedName>
        <fullName evidence="6">Putative cytochrome c</fullName>
    </submittedName>
</protein>
<dbReference type="AlphaFoldDB" id="A0A098GBU7"/>
<evidence type="ECO:0000313" key="7">
    <source>
        <dbReference type="EMBL" id="SCY60376.1"/>
    </source>
</evidence>
<dbReference type="EMBL" id="LN614830">
    <property type="protein sequence ID" value="CEG59964.1"/>
    <property type="molecule type" value="Genomic_DNA"/>
</dbReference>
<dbReference type="PROSITE" id="PS51007">
    <property type="entry name" value="CYTC"/>
    <property type="match status" value="1"/>
</dbReference>
<dbReference type="InterPro" id="IPR009056">
    <property type="entry name" value="Cyt_c-like_dom"/>
</dbReference>
<evidence type="ECO:0000256" key="1">
    <source>
        <dbReference type="ARBA" id="ARBA00022617"/>
    </source>
</evidence>
<dbReference type="RefSeq" id="WP_052679427.1">
    <property type="nucleotide sequence ID" value="NZ_CP020614.1"/>
</dbReference>
<dbReference type="SUPFAM" id="SSF46626">
    <property type="entry name" value="Cytochrome c"/>
    <property type="match status" value="1"/>
</dbReference>
<dbReference type="Gene3D" id="1.10.760.10">
    <property type="entry name" value="Cytochrome c-like domain"/>
    <property type="match status" value="1"/>
</dbReference>
<dbReference type="HOGENOM" id="CLU_065353_0_0_6"/>
<reference evidence="6" key="1">
    <citation type="submission" date="2014-09" db="EMBL/GenBank/DDBJ databases">
        <authorList>
            <person name="GOMEZ-VALERO Laura"/>
        </authorList>
    </citation>
    <scope>NUCLEOTIDE SEQUENCE</scope>
    <source>
        <strain evidence="6">ATCC33218</strain>
    </source>
</reference>
<gene>
    <name evidence="6" type="ORF">LMI_0635</name>
    <name evidence="7" type="ORF">SAMN02982997_02202</name>
</gene>
<reference evidence="7 9" key="3">
    <citation type="submission" date="2016-10" db="EMBL/GenBank/DDBJ databases">
        <authorList>
            <person name="Varghese N."/>
            <person name="Submissions S."/>
        </authorList>
    </citation>
    <scope>NUCLEOTIDE SEQUENCE [LARGE SCALE GENOMIC DNA]</scope>
    <source>
        <strain evidence="7 9">ATCC 33218</strain>
    </source>
</reference>
<dbReference type="Proteomes" id="UP000032414">
    <property type="component" value="Chromosome I"/>
</dbReference>
<dbReference type="InterPro" id="IPR036909">
    <property type="entry name" value="Cyt_c-like_dom_sf"/>
</dbReference>
<dbReference type="KEGG" id="tmc:LMI_0635"/>
<dbReference type="OrthoDB" id="5728201at2"/>
<organism evidence="6 8">
    <name type="scientific">Legionella micdadei</name>
    <name type="common">Tatlockia micdadei</name>
    <dbReference type="NCBI Taxonomy" id="451"/>
    <lineage>
        <taxon>Bacteria</taxon>
        <taxon>Pseudomonadati</taxon>
        <taxon>Pseudomonadota</taxon>
        <taxon>Gammaproteobacteria</taxon>
        <taxon>Legionellales</taxon>
        <taxon>Legionellaceae</taxon>
        <taxon>Legionella</taxon>
    </lineage>
</organism>
<evidence type="ECO:0000256" key="3">
    <source>
        <dbReference type="ARBA" id="ARBA00023004"/>
    </source>
</evidence>
<keyword evidence="1 4" id="KW-0349">Heme</keyword>
<sequence length="287" mass="32924">MERSVLLLMLILTFTSISWGQEVLTINIKGHQTIYTPEILLKDPHRVILKQVRLPTYPNQYFDLKAVPLCHLLNINDKNVGSVLKIRASDQYVSYFNLHRIYPCDKTRASMAYIAIEEPDKPWPIVSKIKRSAGPFYLIWQGEKVPQTDWIFGTEMISATDQNPFSTLLPANSTGQEAQGLEVFSSKCGVCHSINTVGNLELGPDLNYPMNPTEYFSEELLRKFIRNPQSVRFLKNDKMFPFTKTLLPEEELDAIIAFLKLMRTHKIKALPKHLIPSNKPIESFNDE</sequence>
<dbReference type="GO" id="GO:0009055">
    <property type="term" value="F:electron transfer activity"/>
    <property type="evidence" value="ECO:0007669"/>
    <property type="project" value="InterPro"/>
</dbReference>
<dbReference type="Proteomes" id="UP000182998">
    <property type="component" value="Unassembled WGS sequence"/>
</dbReference>
<name>A0A098GBU7_LEGMI</name>
<keyword evidence="3 4" id="KW-0408">Iron</keyword>
<reference evidence="8" key="2">
    <citation type="submission" date="2014-09" db="EMBL/GenBank/DDBJ databases">
        <authorList>
            <person name="Gomez-Valero L."/>
        </authorList>
    </citation>
    <scope>NUCLEOTIDE SEQUENCE [LARGE SCALE GENOMIC DNA]</scope>
    <source>
        <strain evidence="8">ATCC33218</strain>
    </source>
</reference>
<evidence type="ECO:0000313" key="9">
    <source>
        <dbReference type="Proteomes" id="UP000182998"/>
    </source>
</evidence>
<accession>A0A098GBU7</accession>
<dbReference type="GO" id="GO:0046872">
    <property type="term" value="F:metal ion binding"/>
    <property type="evidence" value="ECO:0007669"/>
    <property type="project" value="UniProtKB-KW"/>
</dbReference>
<keyword evidence="2 4" id="KW-0479">Metal-binding</keyword>
<evidence type="ECO:0000313" key="8">
    <source>
        <dbReference type="Proteomes" id="UP000032414"/>
    </source>
</evidence>
<evidence type="ECO:0000313" key="6">
    <source>
        <dbReference type="EMBL" id="CEG59964.1"/>
    </source>
</evidence>